<dbReference type="SMART" id="SM00855">
    <property type="entry name" value="PGAM"/>
    <property type="match status" value="1"/>
</dbReference>
<evidence type="ECO:0000256" key="6">
    <source>
        <dbReference type="SAM" id="MobiDB-lite"/>
    </source>
</evidence>
<evidence type="ECO:0000256" key="1">
    <source>
        <dbReference type="ARBA" id="ARBA00006717"/>
    </source>
</evidence>
<accession>A0ABM0GYU2</accession>
<evidence type="ECO:0000256" key="5">
    <source>
        <dbReference type="ARBA" id="ARBA00040722"/>
    </source>
</evidence>
<comment type="similarity">
    <text evidence="1">Belongs to the phosphoglycerate mutase family. BPG-dependent PGAM subfamily.</text>
</comment>
<dbReference type="CDD" id="cd07067">
    <property type="entry name" value="HP_PGM_like"/>
    <property type="match status" value="1"/>
</dbReference>
<feature type="compositionally biased region" description="Polar residues" evidence="6">
    <location>
        <begin position="7"/>
        <end position="16"/>
    </location>
</feature>
<dbReference type="InterPro" id="IPR013078">
    <property type="entry name" value="His_Pase_superF_clade-1"/>
</dbReference>
<dbReference type="InterPro" id="IPR051021">
    <property type="entry name" value="Mito_Ser/Thr_phosphatase"/>
</dbReference>
<evidence type="ECO:0000256" key="3">
    <source>
        <dbReference type="ARBA" id="ARBA00022801"/>
    </source>
</evidence>
<keyword evidence="3" id="KW-0378">Hydrolase</keyword>
<dbReference type="RefSeq" id="XP_002740413.1">
    <property type="nucleotide sequence ID" value="XM_002740367.2"/>
</dbReference>
<protein>
    <recommendedName>
        <fullName evidence="4">Serine/threonine-protein phosphatase PGAM5, mitochondrial</fullName>
        <ecNumber evidence="2">3.1.3.16</ecNumber>
    </recommendedName>
    <alternativeName>
        <fullName evidence="5">Serine/threonine-protein phosphatase Pgam5, mitochondrial</fullName>
    </alternativeName>
</protein>
<dbReference type="SUPFAM" id="SSF53254">
    <property type="entry name" value="Phosphoglycerate mutase-like"/>
    <property type="match status" value="1"/>
</dbReference>
<dbReference type="Proteomes" id="UP000694865">
    <property type="component" value="Unplaced"/>
</dbReference>
<feature type="non-terminal residue" evidence="8">
    <location>
        <position position="1"/>
    </location>
</feature>
<evidence type="ECO:0000256" key="2">
    <source>
        <dbReference type="ARBA" id="ARBA00013081"/>
    </source>
</evidence>
<evidence type="ECO:0000313" key="8">
    <source>
        <dbReference type="RefSeq" id="XP_002740413.1"/>
    </source>
</evidence>
<dbReference type="EC" id="3.1.3.16" evidence="2"/>
<reference evidence="8" key="1">
    <citation type="submission" date="2025-08" db="UniProtKB">
        <authorList>
            <consortium name="RefSeq"/>
        </authorList>
    </citation>
    <scope>IDENTIFICATION</scope>
    <source>
        <tissue evidence="8">Testes</tissue>
    </source>
</reference>
<dbReference type="InterPro" id="IPR029033">
    <property type="entry name" value="His_PPase_superfam"/>
</dbReference>
<organism evidence="7 8">
    <name type="scientific">Saccoglossus kowalevskii</name>
    <name type="common">Acorn worm</name>
    <dbReference type="NCBI Taxonomy" id="10224"/>
    <lineage>
        <taxon>Eukaryota</taxon>
        <taxon>Metazoa</taxon>
        <taxon>Hemichordata</taxon>
        <taxon>Enteropneusta</taxon>
        <taxon>Harrimaniidae</taxon>
        <taxon>Saccoglossus</taxon>
    </lineage>
</organism>
<dbReference type="GeneID" id="100374547"/>
<dbReference type="PANTHER" id="PTHR20935">
    <property type="entry name" value="PHOSPHOGLYCERATE MUTASE-RELATED"/>
    <property type="match status" value="1"/>
</dbReference>
<sequence>RDPNSLVKPSTSQTEVDTGESVKEKSTVKSTATRHLFLIRHGQYNISAELDEDRKLTELGKTQADKAGNRLRELGYPYDAIIISTMQRAQETGALIKSYLPQVPCKNCDMIREGAPIPPEPPVGHWKPEVKQFYEEGSRIEAAFRKYFHRAEPEQIKDSFEILVCHANVIRYFVCRALQFPPEAWLRISLYNGSITWVSIRPSGRVSLRFLGDSGHLKPDELTTN</sequence>
<dbReference type="Gene3D" id="3.40.50.1240">
    <property type="entry name" value="Phosphoglycerate mutase-like"/>
    <property type="match status" value="1"/>
</dbReference>
<dbReference type="PANTHER" id="PTHR20935:SF0">
    <property type="entry name" value="SERINE_THREONINE-PROTEIN PHOSPHATASE PGAM5, MITOCHONDRIAL"/>
    <property type="match status" value="1"/>
</dbReference>
<feature type="region of interest" description="Disordered" evidence="6">
    <location>
        <begin position="1"/>
        <end position="27"/>
    </location>
</feature>
<keyword evidence="7" id="KW-1185">Reference proteome</keyword>
<evidence type="ECO:0000313" key="7">
    <source>
        <dbReference type="Proteomes" id="UP000694865"/>
    </source>
</evidence>
<gene>
    <name evidence="8" type="primary">LOC100374547</name>
</gene>
<dbReference type="Pfam" id="PF00300">
    <property type="entry name" value="His_Phos_1"/>
    <property type="match status" value="2"/>
</dbReference>
<name>A0ABM0GYU2_SACKO</name>
<evidence type="ECO:0000256" key="4">
    <source>
        <dbReference type="ARBA" id="ARBA00039765"/>
    </source>
</evidence>
<proteinExistence type="inferred from homology"/>